<accession>A0ABW4IAT6</accession>
<comment type="caution">
    <text evidence="2">The sequence shown here is derived from an EMBL/GenBank/DDBJ whole genome shotgun (WGS) entry which is preliminary data.</text>
</comment>
<dbReference type="Pfam" id="PF04338">
    <property type="entry name" value="DUF481"/>
    <property type="match status" value="1"/>
</dbReference>
<dbReference type="Proteomes" id="UP001597118">
    <property type="component" value="Unassembled WGS sequence"/>
</dbReference>
<keyword evidence="1" id="KW-0732">Signal</keyword>
<sequence>MVYSFKRLLFISVLLLCFCKLKAQFNDSTRYYVNFASSGSINKAEDKSAYLLNNGLKFKVRMKRLESNLTSSWVYGRQDRELSNNDFSAGLDFNFQAKLPKLYYWGQANYNTSHSLNINNQLLTGAGLTYRLFDDPEKKLSLSDGVLFDASDIILGDQTQESYSTFRNSFRLNFMFIIKKIIKVESSSFLQNSLNYSNDYNIKTNNSISLKLTQWLSFDTNYSYNKIARTERENHLLSYGLKMERYF</sequence>
<evidence type="ECO:0000313" key="3">
    <source>
        <dbReference type="Proteomes" id="UP001597118"/>
    </source>
</evidence>
<gene>
    <name evidence="2" type="ORF">ACFSAH_04325</name>
</gene>
<keyword evidence="3" id="KW-1185">Reference proteome</keyword>
<feature type="chain" id="PRO_5046440396" evidence="1">
    <location>
        <begin position="24"/>
        <end position="247"/>
    </location>
</feature>
<feature type="signal peptide" evidence="1">
    <location>
        <begin position="1"/>
        <end position="23"/>
    </location>
</feature>
<reference evidence="3" key="1">
    <citation type="journal article" date="2019" name="Int. J. Syst. Evol. Microbiol.">
        <title>The Global Catalogue of Microorganisms (GCM) 10K type strain sequencing project: providing services to taxonomists for standard genome sequencing and annotation.</title>
        <authorList>
            <consortium name="The Broad Institute Genomics Platform"/>
            <consortium name="The Broad Institute Genome Sequencing Center for Infectious Disease"/>
            <person name="Wu L."/>
            <person name="Ma J."/>
        </authorList>
    </citation>
    <scope>NUCLEOTIDE SEQUENCE [LARGE SCALE GENOMIC DNA]</scope>
    <source>
        <strain evidence="3">CCUG 53762</strain>
    </source>
</reference>
<name>A0ABW4IAT6_9SPHI</name>
<evidence type="ECO:0000256" key="1">
    <source>
        <dbReference type="SAM" id="SignalP"/>
    </source>
</evidence>
<dbReference type="RefSeq" id="WP_379661469.1">
    <property type="nucleotide sequence ID" value="NZ_JBHUDG010000003.1"/>
</dbReference>
<proteinExistence type="predicted"/>
<dbReference type="InterPro" id="IPR007433">
    <property type="entry name" value="DUF481"/>
</dbReference>
<evidence type="ECO:0000313" key="2">
    <source>
        <dbReference type="EMBL" id="MFD1629089.1"/>
    </source>
</evidence>
<dbReference type="EMBL" id="JBHUDG010000003">
    <property type="protein sequence ID" value="MFD1629089.1"/>
    <property type="molecule type" value="Genomic_DNA"/>
</dbReference>
<protein>
    <submittedName>
        <fullName evidence="2">DUF481 domain-containing protein</fullName>
    </submittedName>
</protein>
<organism evidence="2 3">
    <name type="scientific">Pseudopedobacter beijingensis</name>
    <dbReference type="NCBI Taxonomy" id="1207056"/>
    <lineage>
        <taxon>Bacteria</taxon>
        <taxon>Pseudomonadati</taxon>
        <taxon>Bacteroidota</taxon>
        <taxon>Sphingobacteriia</taxon>
        <taxon>Sphingobacteriales</taxon>
        <taxon>Sphingobacteriaceae</taxon>
        <taxon>Pseudopedobacter</taxon>
    </lineage>
</organism>